<evidence type="ECO:0000313" key="1">
    <source>
        <dbReference type="EMBL" id="GIH89769.1"/>
    </source>
</evidence>
<dbReference type="PANTHER" id="PTHR38663">
    <property type="match status" value="1"/>
</dbReference>
<organism evidence="1 2">
    <name type="scientific">Planobispora siamensis</name>
    <dbReference type="NCBI Taxonomy" id="936338"/>
    <lineage>
        <taxon>Bacteria</taxon>
        <taxon>Bacillati</taxon>
        <taxon>Actinomycetota</taxon>
        <taxon>Actinomycetes</taxon>
        <taxon>Streptosporangiales</taxon>
        <taxon>Streptosporangiaceae</taxon>
        <taxon>Planobispora</taxon>
    </lineage>
</organism>
<dbReference type="InterPro" id="IPR036188">
    <property type="entry name" value="FAD/NAD-bd_sf"/>
</dbReference>
<sequence>MRAPMIDVAVIGAGPYGLSVAAHATAAGLDTRVYGRPMEAWARHMPRGMLLKSEPSASNLSDPAGAYGLRAYCRPRELSCSYGEPIPVETFVDYGRWFGSHAVGDALDASPVAAIRTDGELFTVELATGQPVLTRTVVLALGFLPFAHRPAALCGLPAELATHSSEHHDLSGFAGRDVTVVGAGQSALETAALLLEAGARPRVVARTGELAWNTVPSARRSPIERILMPQSGLGTGWRSWVWSELPGTVRHLPAATRRHIVRTTLGPAGSWWLRDRFDGRVPVFLGRTVAGAAHRGEVILTLRDAQGGLDTIHTDHVIAATGYLVDVERMGVLDQGLTRAIRRTGTAPALSKHFETSVSGLFVVGLAAAATFGPVMRFVHGARFAAGRVTDGLLSSLRSRPSCAGALAPETDSPRQYAGG</sequence>
<dbReference type="EMBL" id="BOOJ01000006">
    <property type="protein sequence ID" value="GIH89769.1"/>
    <property type="molecule type" value="Genomic_DNA"/>
</dbReference>
<dbReference type="Proteomes" id="UP000619788">
    <property type="component" value="Unassembled WGS sequence"/>
</dbReference>
<dbReference type="PANTHER" id="PTHR38663:SF1">
    <property type="entry name" value="L-ORNITHINE N(5)-MONOOXYGENASE"/>
    <property type="match status" value="1"/>
</dbReference>
<dbReference type="PRINTS" id="PR00368">
    <property type="entry name" value="FADPNR"/>
</dbReference>
<gene>
    <name evidence="1" type="ORF">Psi01_03990</name>
</gene>
<evidence type="ECO:0000313" key="2">
    <source>
        <dbReference type="Proteomes" id="UP000619788"/>
    </source>
</evidence>
<dbReference type="RefSeq" id="WP_204062168.1">
    <property type="nucleotide sequence ID" value="NZ_BOOJ01000006.1"/>
</dbReference>
<reference evidence="1 2" key="1">
    <citation type="submission" date="2021-01" db="EMBL/GenBank/DDBJ databases">
        <title>Whole genome shotgun sequence of Planobispora siamensis NBRC 107568.</title>
        <authorList>
            <person name="Komaki H."/>
            <person name="Tamura T."/>
        </authorList>
    </citation>
    <scope>NUCLEOTIDE SEQUENCE [LARGE SCALE GENOMIC DNA]</scope>
    <source>
        <strain evidence="1 2">NBRC 107568</strain>
    </source>
</reference>
<dbReference type="Gene3D" id="3.50.50.60">
    <property type="entry name" value="FAD/NAD(P)-binding domain"/>
    <property type="match status" value="1"/>
</dbReference>
<keyword evidence="2" id="KW-1185">Reference proteome</keyword>
<accession>A0A8J3SDC0</accession>
<dbReference type="PRINTS" id="PR00469">
    <property type="entry name" value="PNDRDTASEII"/>
</dbReference>
<name>A0A8J3SDC0_9ACTN</name>
<proteinExistence type="predicted"/>
<dbReference type="Pfam" id="PF13738">
    <property type="entry name" value="Pyr_redox_3"/>
    <property type="match status" value="1"/>
</dbReference>
<protein>
    <submittedName>
        <fullName evidence="1">Uncharacterized protein</fullName>
    </submittedName>
</protein>
<comment type="caution">
    <text evidence="1">The sequence shown here is derived from an EMBL/GenBank/DDBJ whole genome shotgun (WGS) entry which is preliminary data.</text>
</comment>
<dbReference type="SUPFAM" id="SSF51905">
    <property type="entry name" value="FAD/NAD(P)-binding domain"/>
    <property type="match status" value="1"/>
</dbReference>
<dbReference type="AlphaFoldDB" id="A0A8J3SDC0"/>